<name>A0A9W7GW88_HIBTR</name>
<sequence length="141" mass="16039">MELLQDYDLVIDYHSGKANVVVDALSCKPLPAPRAINAHFDFGSIVASQLNFRFNLLFFQESRHCKIKTLNLDPMSLSFKITPTLELILKDFDDFVIRSVCQMMNLFVPISIKKLIRVLSLFTWDLKRCIKTSVDSIGGLA</sequence>
<dbReference type="AlphaFoldDB" id="A0A9W7GW88"/>
<dbReference type="OrthoDB" id="661860at2759"/>
<dbReference type="EMBL" id="BSYR01000004">
    <property type="protein sequence ID" value="GMI65986.1"/>
    <property type="molecule type" value="Genomic_DNA"/>
</dbReference>
<accession>A0A9W7GW88</accession>
<proteinExistence type="predicted"/>
<evidence type="ECO:0000313" key="2">
    <source>
        <dbReference type="Proteomes" id="UP001165190"/>
    </source>
</evidence>
<protein>
    <submittedName>
        <fullName evidence="1">Uncharacterized protein</fullName>
    </submittedName>
</protein>
<organism evidence="1 2">
    <name type="scientific">Hibiscus trionum</name>
    <name type="common">Flower of an hour</name>
    <dbReference type="NCBI Taxonomy" id="183268"/>
    <lineage>
        <taxon>Eukaryota</taxon>
        <taxon>Viridiplantae</taxon>
        <taxon>Streptophyta</taxon>
        <taxon>Embryophyta</taxon>
        <taxon>Tracheophyta</taxon>
        <taxon>Spermatophyta</taxon>
        <taxon>Magnoliopsida</taxon>
        <taxon>eudicotyledons</taxon>
        <taxon>Gunneridae</taxon>
        <taxon>Pentapetalae</taxon>
        <taxon>rosids</taxon>
        <taxon>malvids</taxon>
        <taxon>Malvales</taxon>
        <taxon>Malvaceae</taxon>
        <taxon>Malvoideae</taxon>
        <taxon>Hibiscus</taxon>
    </lineage>
</organism>
<keyword evidence="2" id="KW-1185">Reference proteome</keyword>
<gene>
    <name evidence="1" type="ORF">HRI_000267900</name>
</gene>
<evidence type="ECO:0000313" key="1">
    <source>
        <dbReference type="EMBL" id="GMI65986.1"/>
    </source>
</evidence>
<reference evidence="1" key="1">
    <citation type="submission" date="2023-05" db="EMBL/GenBank/DDBJ databases">
        <title>Genome and transcriptome analyses reveal genes involved in the formation of fine ridges on petal epidermal cells in Hibiscus trionum.</title>
        <authorList>
            <person name="Koshimizu S."/>
            <person name="Masuda S."/>
            <person name="Ishii T."/>
            <person name="Shirasu K."/>
            <person name="Hoshino A."/>
            <person name="Arita M."/>
        </authorList>
    </citation>
    <scope>NUCLEOTIDE SEQUENCE</scope>
    <source>
        <strain evidence="1">Hamamatsu line</strain>
    </source>
</reference>
<comment type="caution">
    <text evidence="1">The sequence shown here is derived from an EMBL/GenBank/DDBJ whole genome shotgun (WGS) entry which is preliminary data.</text>
</comment>
<dbReference type="Proteomes" id="UP001165190">
    <property type="component" value="Unassembled WGS sequence"/>
</dbReference>